<evidence type="ECO:0000256" key="1">
    <source>
        <dbReference type="ARBA" id="ARBA00010555"/>
    </source>
</evidence>
<proteinExistence type="inferred from homology"/>
<dbReference type="AlphaFoldDB" id="A0A1T4MB49"/>
<keyword evidence="6 7" id="KW-0269">Exonuclease</keyword>
<dbReference type="NCBIfam" id="TIGR00619">
    <property type="entry name" value="sbcd"/>
    <property type="match status" value="1"/>
</dbReference>
<organism evidence="10 11">
    <name type="scientific">Garciella nitratireducens DSM 15102</name>
    <dbReference type="NCBI Taxonomy" id="1121911"/>
    <lineage>
        <taxon>Bacteria</taxon>
        <taxon>Bacillati</taxon>
        <taxon>Bacillota</taxon>
        <taxon>Clostridia</taxon>
        <taxon>Eubacteriales</taxon>
        <taxon>Eubacteriaceae</taxon>
        <taxon>Garciella</taxon>
    </lineage>
</organism>
<dbReference type="InterPro" id="IPR029052">
    <property type="entry name" value="Metallo-depent_PP-like"/>
</dbReference>
<keyword evidence="7" id="KW-0235">DNA replication</keyword>
<dbReference type="Pfam" id="PF00149">
    <property type="entry name" value="Metallophos"/>
    <property type="match status" value="1"/>
</dbReference>
<keyword evidence="4 7" id="KW-0540">Nuclease</keyword>
<dbReference type="GO" id="GO:0006310">
    <property type="term" value="P:DNA recombination"/>
    <property type="evidence" value="ECO:0007669"/>
    <property type="project" value="UniProtKB-KW"/>
</dbReference>
<dbReference type="GO" id="GO:0006260">
    <property type="term" value="P:DNA replication"/>
    <property type="evidence" value="ECO:0007669"/>
    <property type="project" value="UniProtKB-KW"/>
</dbReference>
<dbReference type="RefSeq" id="WP_087678703.1">
    <property type="nucleotide sequence ID" value="NZ_FUWV01000006.1"/>
</dbReference>
<keyword evidence="5 7" id="KW-0378">Hydrolase</keyword>
<evidence type="ECO:0000256" key="7">
    <source>
        <dbReference type="RuleBase" id="RU363069"/>
    </source>
</evidence>
<dbReference type="InterPro" id="IPR004843">
    <property type="entry name" value="Calcineurin-like_PHP"/>
</dbReference>
<gene>
    <name evidence="7" type="primary">sbcD</name>
    <name evidence="10" type="ORF">SAMN02745973_01273</name>
</gene>
<evidence type="ECO:0000256" key="3">
    <source>
        <dbReference type="ARBA" id="ARBA00013365"/>
    </source>
</evidence>
<dbReference type="EMBL" id="FUWV01000006">
    <property type="protein sequence ID" value="SJZ64076.1"/>
    <property type="molecule type" value="Genomic_DNA"/>
</dbReference>
<comment type="similarity">
    <text evidence="1 7">Belongs to the SbcD family.</text>
</comment>
<keyword evidence="7" id="KW-0255">Endonuclease</keyword>
<dbReference type="OrthoDB" id="9773856at2"/>
<keyword evidence="7" id="KW-0233">DNA recombination</keyword>
<name>A0A1T4MB49_9FIRM</name>
<comment type="function">
    <text evidence="7">SbcCD cleaves DNA hairpin structures. These structures can inhibit DNA replication and are intermediates in certain DNA recombination reactions. The complex acts as a 3'-&gt;5' double strand exonuclease that can open hairpins. It also has a 5' single-strand endonuclease activity.</text>
</comment>
<dbReference type="Proteomes" id="UP000196365">
    <property type="component" value="Unassembled WGS sequence"/>
</dbReference>
<dbReference type="InterPro" id="IPR026843">
    <property type="entry name" value="SbcD_C"/>
</dbReference>
<evidence type="ECO:0000259" key="8">
    <source>
        <dbReference type="Pfam" id="PF00149"/>
    </source>
</evidence>
<dbReference type="PANTHER" id="PTHR30337">
    <property type="entry name" value="COMPONENT OF ATP-DEPENDENT DSDNA EXONUCLEASE"/>
    <property type="match status" value="1"/>
</dbReference>
<accession>A0A1T4MB49</accession>
<comment type="subunit">
    <text evidence="2 7">Heterodimer of SbcC and SbcD.</text>
</comment>
<evidence type="ECO:0000256" key="2">
    <source>
        <dbReference type="ARBA" id="ARBA00011322"/>
    </source>
</evidence>
<dbReference type="GO" id="GO:0008408">
    <property type="term" value="F:3'-5' exonuclease activity"/>
    <property type="evidence" value="ECO:0007669"/>
    <property type="project" value="InterPro"/>
</dbReference>
<evidence type="ECO:0000313" key="11">
    <source>
        <dbReference type="Proteomes" id="UP000196365"/>
    </source>
</evidence>
<reference evidence="10 11" key="1">
    <citation type="submission" date="2017-02" db="EMBL/GenBank/DDBJ databases">
        <authorList>
            <person name="Peterson S.W."/>
        </authorList>
    </citation>
    <scope>NUCLEOTIDE SEQUENCE [LARGE SCALE GENOMIC DNA]</scope>
    <source>
        <strain evidence="10 11">DSM 15102</strain>
    </source>
</reference>
<dbReference type="PANTHER" id="PTHR30337:SF0">
    <property type="entry name" value="NUCLEASE SBCCD SUBUNIT D"/>
    <property type="match status" value="1"/>
</dbReference>
<dbReference type="InterPro" id="IPR004593">
    <property type="entry name" value="SbcD"/>
</dbReference>
<dbReference type="GO" id="GO:0004519">
    <property type="term" value="F:endonuclease activity"/>
    <property type="evidence" value="ECO:0007669"/>
    <property type="project" value="UniProtKB-KW"/>
</dbReference>
<sequence length="412" mass="47513">MRILHTSDWHLGKSLEGFSRLSEQEQFIEELIEIVEREKIDMILVAGDVYDTYNPPAAAEQLFYKSMKELSKQGQRPIVIIPGNHDNAERLIAASPLIYEQGVLLIGTSQKGIPVGKYQGFEILESGKYYLTLSIKNEQAVVLALPYPTEKTLNEMLTRDADEEIMQKSYSERIGRLFQDLSKHYRKDTINLALSHLFMVGGEESGSERQIQLGGSLAVESKCLPKAQYIALGHLHRSQKVIGGEKKAYYSGSPIQYSKSEIHYSKCVHLVEVEPSKEAKVTPMYLRNYKPIEVWRCSCIEDALRRCEKESEKEAWIYLEIETDRVLTADEIKSLKDFRRDIVEIRPLLTTEDFLEKERQDIKDLNIMELFFDFYRNKRGVEPDQEMVELFAQIIGEGEKENEALVIESEWN</sequence>
<protein>
    <recommendedName>
        <fullName evidence="3 7">Nuclease SbcCD subunit D</fullName>
    </recommendedName>
</protein>
<evidence type="ECO:0000313" key="10">
    <source>
        <dbReference type="EMBL" id="SJZ64076.1"/>
    </source>
</evidence>
<keyword evidence="11" id="KW-1185">Reference proteome</keyword>
<evidence type="ECO:0000256" key="5">
    <source>
        <dbReference type="ARBA" id="ARBA00022801"/>
    </source>
</evidence>
<dbReference type="InterPro" id="IPR041796">
    <property type="entry name" value="Mre11_N"/>
</dbReference>
<feature type="domain" description="Calcineurin-like phosphoesterase" evidence="8">
    <location>
        <begin position="1"/>
        <end position="237"/>
    </location>
</feature>
<evidence type="ECO:0000256" key="4">
    <source>
        <dbReference type="ARBA" id="ARBA00022722"/>
    </source>
</evidence>
<feature type="domain" description="Nuclease SbcCD subunit D C-terminal" evidence="9">
    <location>
        <begin position="289"/>
        <end position="378"/>
    </location>
</feature>
<dbReference type="SUPFAM" id="SSF56300">
    <property type="entry name" value="Metallo-dependent phosphatases"/>
    <property type="match status" value="1"/>
</dbReference>
<dbReference type="Pfam" id="PF12320">
    <property type="entry name" value="SbcD_C"/>
    <property type="match status" value="1"/>
</dbReference>
<dbReference type="InterPro" id="IPR050535">
    <property type="entry name" value="DNA_Repair-Maintenance_Comp"/>
</dbReference>
<dbReference type="CDD" id="cd00840">
    <property type="entry name" value="MPP_Mre11_N"/>
    <property type="match status" value="1"/>
</dbReference>
<evidence type="ECO:0000259" key="9">
    <source>
        <dbReference type="Pfam" id="PF12320"/>
    </source>
</evidence>
<evidence type="ECO:0000256" key="6">
    <source>
        <dbReference type="ARBA" id="ARBA00022839"/>
    </source>
</evidence>
<dbReference type="Gene3D" id="3.60.21.10">
    <property type="match status" value="1"/>
</dbReference>